<dbReference type="HOGENOM" id="CLU_030671_2_0_11"/>
<dbReference type="Pfam" id="PF04199">
    <property type="entry name" value="Cyclase"/>
    <property type="match status" value="1"/>
</dbReference>
<dbReference type="GO" id="GO:0019441">
    <property type="term" value="P:L-tryptophan catabolic process to kynurenine"/>
    <property type="evidence" value="ECO:0007669"/>
    <property type="project" value="InterPro"/>
</dbReference>
<dbReference type="InterPro" id="IPR037175">
    <property type="entry name" value="KFase_sf"/>
</dbReference>
<dbReference type="SUPFAM" id="SSF102198">
    <property type="entry name" value="Putative cyclase"/>
    <property type="match status" value="1"/>
</dbReference>
<dbReference type="RefSeq" id="WP_017981658.1">
    <property type="nucleotide sequence ID" value="NZ_AQUL01000001.1"/>
</dbReference>
<dbReference type="Proteomes" id="UP000062973">
    <property type="component" value="Chromosome"/>
</dbReference>
<dbReference type="PANTHER" id="PTHR31118">
    <property type="entry name" value="CYCLASE-LIKE PROTEIN 2"/>
    <property type="match status" value="1"/>
</dbReference>
<dbReference type="InterPro" id="IPR007325">
    <property type="entry name" value="KFase/CYL"/>
</dbReference>
<dbReference type="GO" id="GO:0004061">
    <property type="term" value="F:arylformamidase activity"/>
    <property type="evidence" value="ECO:0007669"/>
    <property type="project" value="InterPro"/>
</dbReference>
<organism evidence="1 2">
    <name type="scientific">Amycolatopsis methanolica 239</name>
    <dbReference type="NCBI Taxonomy" id="1068978"/>
    <lineage>
        <taxon>Bacteria</taxon>
        <taxon>Bacillati</taxon>
        <taxon>Actinomycetota</taxon>
        <taxon>Actinomycetes</taxon>
        <taxon>Pseudonocardiales</taxon>
        <taxon>Pseudonocardiaceae</taxon>
        <taxon>Amycolatopsis</taxon>
        <taxon>Amycolatopsis methanolica group</taxon>
    </lineage>
</organism>
<dbReference type="AlphaFoldDB" id="A0A076MP46"/>
<dbReference type="PATRIC" id="fig|1068978.7.peg.2505"/>
<name>A0A076MP46_AMYME</name>
<accession>A0A076MP46</accession>
<gene>
    <name evidence="1" type="ORF">AMETH_2352</name>
</gene>
<dbReference type="KEGG" id="amq:AMETH_2352"/>
<dbReference type="Gene3D" id="3.50.30.50">
    <property type="entry name" value="Putative cyclase"/>
    <property type="match status" value="1"/>
</dbReference>
<sequence>MPVLADLLSALRSSRVEVVDLTAPLSASTPVLQLPPPFANTTGFRLEEISRYDDRGPRWYWNDIHTGEHVGTHVDAPNHWLSGKDGPSVDQIPLRTLIGPAAVLDMSARVADDPDFLLGIDDVREWEREHGPLPEGGWLLYRTGWDARSGDQDSFLNVSDGASHTPGVSPECAQWLAEEAPIAGFGVETVGTDAGRAAELEPIFPCHDRLLGAGKCGLTQLRNLAQLPPTGALLVVSPLPIVGGSGSPARVYAFVERA</sequence>
<proteinExistence type="predicted"/>
<dbReference type="eggNOG" id="COG1878">
    <property type="taxonomic scope" value="Bacteria"/>
</dbReference>
<keyword evidence="2" id="KW-1185">Reference proteome</keyword>
<dbReference type="EMBL" id="CP009110">
    <property type="protein sequence ID" value="AIJ22444.1"/>
    <property type="molecule type" value="Genomic_DNA"/>
</dbReference>
<dbReference type="OrthoDB" id="7067800at2"/>
<evidence type="ECO:0000313" key="2">
    <source>
        <dbReference type="Proteomes" id="UP000062973"/>
    </source>
</evidence>
<protein>
    <submittedName>
        <fullName evidence="1">Cyclase</fullName>
    </submittedName>
</protein>
<reference evidence="1 2" key="1">
    <citation type="submission" date="2014-07" db="EMBL/GenBank/DDBJ databases">
        <title>Whole Genome Sequence of the Amycolatopsis methanolica 239.</title>
        <authorList>
            <person name="Tang B."/>
        </authorList>
    </citation>
    <scope>NUCLEOTIDE SEQUENCE [LARGE SCALE GENOMIC DNA]</scope>
    <source>
        <strain evidence="1 2">239</strain>
    </source>
</reference>
<evidence type="ECO:0000313" key="1">
    <source>
        <dbReference type="EMBL" id="AIJ22444.1"/>
    </source>
</evidence>
<dbReference type="PANTHER" id="PTHR31118:SF12">
    <property type="entry name" value="CYCLASE-LIKE PROTEIN 2"/>
    <property type="match status" value="1"/>
</dbReference>
<dbReference type="STRING" id="1068978.AMETH_2352"/>